<reference evidence="1" key="1">
    <citation type="submission" date="2019-06" db="EMBL/GenBank/DDBJ databases">
        <authorList>
            <person name="Zheng W."/>
        </authorList>
    </citation>
    <scope>NUCLEOTIDE SEQUENCE</scope>
    <source>
        <strain evidence="1">QDHG01</strain>
    </source>
</reference>
<dbReference type="Proteomes" id="UP000785679">
    <property type="component" value="Unassembled WGS sequence"/>
</dbReference>
<proteinExistence type="predicted"/>
<evidence type="ECO:0000313" key="1">
    <source>
        <dbReference type="EMBL" id="TNV87869.1"/>
    </source>
</evidence>
<keyword evidence="2" id="KW-1185">Reference proteome</keyword>
<evidence type="ECO:0000313" key="2">
    <source>
        <dbReference type="Proteomes" id="UP000785679"/>
    </source>
</evidence>
<organism evidence="1 2">
    <name type="scientific">Halteria grandinella</name>
    <dbReference type="NCBI Taxonomy" id="5974"/>
    <lineage>
        <taxon>Eukaryota</taxon>
        <taxon>Sar</taxon>
        <taxon>Alveolata</taxon>
        <taxon>Ciliophora</taxon>
        <taxon>Intramacronucleata</taxon>
        <taxon>Spirotrichea</taxon>
        <taxon>Stichotrichia</taxon>
        <taxon>Sporadotrichida</taxon>
        <taxon>Halteriidae</taxon>
        <taxon>Halteria</taxon>
    </lineage>
</organism>
<dbReference type="AlphaFoldDB" id="A0A8J8P8I9"/>
<dbReference type="EMBL" id="RRYP01000179">
    <property type="protein sequence ID" value="TNV87869.1"/>
    <property type="molecule type" value="Genomic_DNA"/>
</dbReference>
<name>A0A8J8P8I9_HALGN</name>
<gene>
    <name evidence="1" type="ORF">FGO68_gene1106</name>
</gene>
<comment type="caution">
    <text evidence="1">The sequence shown here is derived from an EMBL/GenBank/DDBJ whole genome shotgun (WGS) entry which is preliminary data.</text>
</comment>
<accession>A0A8J8P8I9</accession>
<protein>
    <submittedName>
        <fullName evidence="1">Uncharacterized protein</fullName>
    </submittedName>
</protein>
<sequence>MHLCMNQKFNIQWNTLPYKDVTINKNQGHGVRMYGSVGAMFDKNSDQWRGGECPNCGSTEIEEFSNWVIQSLKWMRKCAELHIRLR</sequence>